<feature type="region of interest" description="Disordered" evidence="1">
    <location>
        <begin position="1"/>
        <end position="88"/>
    </location>
</feature>
<reference evidence="2 3" key="1">
    <citation type="submission" date="2019-03" db="EMBL/GenBank/DDBJ databases">
        <title>First draft genome of Liparis tanakae, snailfish: a comprehensive survey of snailfish specific genes.</title>
        <authorList>
            <person name="Kim W."/>
            <person name="Song I."/>
            <person name="Jeong J.-H."/>
            <person name="Kim D."/>
            <person name="Kim S."/>
            <person name="Ryu S."/>
            <person name="Song J.Y."/>
            <person name="Lee S.K."/>
        </authorList>
    </citation>
    <scope>NUCLEOTIDE SEQUENCE [LARGE SCALE GENOMIC DNA]</scope>
    <source>
        <tissue evidence="2">Muscle</tissue>
    </source>
</reference>
<gene>
    <name evidence="2" type="ORF">EYF80_061519</name>
</gene>
<feature type="compositionally biased region" description="Basic and acidic residues" evidence="1">
    <location>
        <begin position="34"/>
        <end position="49"/>
    </location>
</feature>
<dbReference type="AlphaFoldDB" id="A0A4Z2EHP5"/>
<accession>A0A4Z2EHP5</accession>
<feature type="compositionally biased region" description="Basic and acidic residues" evidence="1">
    <location>
        <begin position="1"/>
        <end position="11"/>
    </location>
</feature>
<keyword evidence="3" id="KW-1185">Reference proteome</keyword>
<evidence type="ECO:0000313" key="2">
    <source>
        <dbReference type="EMBL" id="TNN28333.1"/>
    </source>
</evidence>
<evidence type="ECO:0000313" key="3">
    <source>
        <dbReference type="Proteomes" id="UP000314294"/>
    </source>
</evidence>
<comment type="caution">
    <text evidence="2">The sequence shown here is derived from an EMBL/GenBank/DDBJ whole genome shotgun (WGS) entry which is preliminary data.</text>
</comment>
<organism evidence="2 3">
    <name type="scientific">Liparis tanakae</name>
    <name type="common">Tanaka's snailfish</name>
    <dbReference type="NCBI Taxonomy" id="230148"/>
    <lineage>
        <taxon>Eukaryota</taxon>
        <taxon>Metazoa</taxon>
        <taxon>Chordata</taxon>
        <taxon>Craniata</taxon>
        <taxon>Vertebrata</taxon>
        <taxon>Euteleostomi</taxon>
        <taxon>Actinopterygii</taxon>
        <taxon>Neopterygii</taxon>
        <taxon>Teleostei</taxon>
        <taxon>Neoteleostei</taxon>
        <taxon>Acanthomorphata</taxon>
        <taxon>Eupercaria</taxon>
        <taxon>Perciformes</taxon>
        <taxon>Cottioidei</taxon>
        <taxon>Cottales</taxon>
        <taxon>Liparidae</taxon>
        <taxon>Liparis</taxon>
    </lineage>
</organism>
<sequence>MKSVDICREPRCGPGSPAPAERTRPSPTGWRTRKGLDSKLPRPSSRDHQAAGPMPLSPEFNSFLQHHQPLASRGQRVGAGLSDVIPMS</sequence>
<dbReference type="Proteomes" id="UP000314294">
    <property type="component" value="Unassembled WGS sequence"/>
</dbReference>
<proteinExistence type="predicted"/>
<evidence type="ECO:0000256" key="1">
    <source>
        <dbReference type="SAM" id="MobiDB-lite"/>
    </source>
</evidence>
<protein>
    <submittedName>
        <fullName evidence="2">Uncharacterized protein</fullName>
    </submittedName>
</protein>
<name>A0A4Z2EHP5_9TELE</name>
<dbReference type="EMBL" id="SRLO01007012">
    <property type="protein sequence ID" value="TNN28333.1"/>
    <property type="molecule type" value="Genomic_DNA"/>
</dbReference>